<organism evidence="2 3">
    <name type="scientific">Wickerhamomyces mucosus</name>
    <dbReference type="NCBI Taxonomy" id="1378264"/>
    <lineage>
        <taxon>Eukaryota</taxon>
        <taxon>Fungi</taxon>
        <taxon>Dikarya</taxon>
        <taxon>Ascomycota</taxon>
        <taxon>Saccharomycotina</taxon>
        <taxon>Saccharomycetes</taxon>
        <taxon>Phaffomycetales</taxon>
        <taxon>Wickerhamomycetaceae</taxon>
        <taxon>Wickerhamomyces</taxon>
    </lineage>
</organism>
<dbReference type="Proteomes" id="UP000769528">
    <property type="component" value="Unassembled WGS sequence"/>
</dbReference>
<dbReference type="GO" id="GO:0045944">
    <property type="term" value="P:positive regulation of transcription by RNA polymerase II"/>
    <property type="evidence" value="ECO:0007669"/>
    <property type="project" value="TreeGrafter"/>
</dbReference>
<dbReference type="InterPro" id="IPR013922">
    <property type="entry name" value="Cyclin_PHO80-like"/>
</dbReference>
<dbReference type="GO" id="GO:0003713">
    <property type="term" value="F:transcription coactivator activity"/>
    <property type="evidence" value="ECO:0007669"/>
    <property type="project" value="TreeGrafter"/>
</dbReference>
<dbReference type="Pfam" id="PF08613">
    <property type="entry name" value="Cyclin"/>
    <property type="match status" value="1"/>
</dbReference>
<evidence type="ECO:0000256" key="1">
    <source>
        <dbReference type="SAM" id="MobiDB-lite"/>
    </source>
</evidence>
<dbReference type="PANTHER" id="PTHR46007">
    <property type="entry name" value="MEDIATOR OF RNA POLYMERASE II TRANSCRIPTION SUBUNIT 12"/>
    <property type="match status" value="1"/>
</dbReference>
<protein>
    <recommendedName>
        <fullName evidence="4">Cyclin N-terminal domain-containing protein</fullName>
    </recommendedName>
</protein>
<reference evidence="2" key="2">
    <citation type="submission" date="2021-01" db="EMBL/GenBank/DDBJ databases">
        <authorList>
            <person name="Schikora-Tamarit M.A."/>
        </authorList>
    </citation>
    <scope>NUCLEOTIDE SEQUENCE</scope>
    <source>
        <strain evidence="2">CBS6341</strain>
    </source>
</reference>
<gene>
    <name evidence="2" type="ORF">WICMUC_000286</name>
</gene>
<dbReference type="Gene3D" id="1.10.472.10">
    <property type="entry name" value="Cyclin-like"/>
    <property type="match status" value="1"/>
</dbReference>
<evidence type="ECO:0000313" key="2">
    <source>
        <dbReference type="EMBL" id="KAH3680498.1"/>
    </source>
</evidence>
<dbReference type="CDD" id="cd20557">
    <property type="entry name" value="CYCLIN_ScPCL1-like"/>
    <property type="match status" value="1"/>
</dbReference>
<dbReference type="EMBL" id="JAEUBF010000103">
    <property type="protein sequence ID" value="KAH3680498.1"/>
    <property type="molecule type" value="Genomic_DNA"/>
</dbReference>
<evidence type="ECO:0008006" key="4">
    <source>
        <dbReference type="Google" id="ProtNLM"/>
    </source>
</evidence>
<dbReference type="InterPro" id="IPR051647">
    <property type="entry name" value="Mediator_comp_sub12"/>
</dbReference>
<dbReference type="AlphaFoldDB" id="A0A9P8PY69"/>
<dbReference type="GO" id="GO:0019901">
    <property type="term" value="F:protein kinase binding"/>
    <property type="evidence" value="ECO:0007669"/>
    <property type="project" value="InterPro"/>
</dbReference>
<feature type="region of interest" description="Disordered" evidence="1">
    <location>
        <begin position="252"/>
        <end position="289"/>
    </location>
</feature>
<dbReference type="PANTHER" id="PTHR46007:SF8">
    <property type="entry name" value="C2H2-TYPE DOMAIN-CONTAINING PROTEIN"/>
    <property type="match status" value="1"/>
</dbReference>
<name>A0A9P8PY69_9ASCO</name>
<dbReference type="GO" id="GO:0016592">
    <property type="term" value="C:mediator complex"/>
    <property type="evidence" value="ECO:0007669"/>
    <property type="project" value="TreeGrafter"/>
</dbReference>
<keyword evidence="3" id="KW-1185">Reference proteome</keyword>
<dbReference type="OrthoDB" id="244495at2759"/>
<proteinExistence type="predicted"/>
<accession>A0A9P8PY69</accession>
<comment type="caution">
    <text evidence="2">The sequence shown here is derived from an EMBL/GenBank/DDBJ whole genome shotgun (WGS) entry which is preliminary data.</text>
</comment>
<evidence type="ECO:0000313" key="3">
    <source>
        <dbReference type="Proteomes" id="UP000769528"/>
    </source>
</evidence>
<reference evidence="2" key="1">
    <citation type="journal article" date="2021" name="Open Biol.">
        <title>Shared evolutionary footprints suggest mitochondrial oxidative damage underlies multiple complex I losses in fungi.</title>
        <authorList>
            <person name="Schikora-Tamarit M.A."/>
            <person name="Marcet-Houben M."/>
            <person name="Nosek J."/>
            <person name="Gabaldon T."/>
        </authorList>
    </citation>
    <scope>NUCLEOTIDE SEQUENCE</scope>
    <source>
        <strain evidence="2">CBS6341</strain>
    </source>
</reference>
<sequence>MASVYNYQQPYQMVDNNHHYSSAYPSHYTNYQPAAPMAPFSAVQQQQQQQQAPMGYGYNDYYQPVQQQQQQQQLPVQEHHQQEEVPGGVSSVLDYDLDIMSKFTTYLAFRLFGRNDTDNFKFILSIKSVLSAVRLPLNSLILSNYFLLEKYEIQSDYFIDELNTKNLELIYQNVVISLVLANKANDDNTFTNKSWSNATGLSIKLINSMEVDWLRMVGWQLHNTKMERFNELLVQFEKYSINVKTFEQQKQQQQQQQQQQQSEFVNSSTRSLSSKSSSSSLGSNSSPSYYHNNYDQSSSYYKPVVESKPIGLGNGYSRKNYYNSHRKAYSIDQNQYYQAQQYSYNQNNNNTNNKYNNNVHANYCLKTGSFHKSAYCSCDYCNINTNGLGYSNHYGVYGVGYNHHNTGWGNYLTTAAY</sequence>
<dbReference type="GO" id="GO:0000307">
    <property type="term" value="C:cyclin-dependent protein kinase holoenzyme complex"/>
    <property type="evidence" value="ECO:0007669"/>
    <property type="project" value="UniProtKB-ARBA"/>
</dbReference>